<feature type="transmembrane region" description="Helical" evidence="7">
    <location>
        <begin position="123"/>
        <end position="144"/>
    </location>
</feature>
<dbReference type="Proteomes" id="UP001501725">
    <property type="component" value="Unassembled WGS sequence"/>
</dbReference>
<protein>
    <recommendedName>
        <fullName evidence="10">APC family permease</fullName>
    </recommendedName>
</protein>
<name>A0ABP8HGB2_9BACT</name>
<evidence type="ECO:0000256" key="5">
    <source>
        <dbReference type="ARBA" id="ARBA00022989"/>
    </source>
</evidence>
<evidence type="ECO:0000256" key="3">
    <source>
        <dbReference type="ARBA" id="ARBA00022475"/>
    </source>
</evidence>
<organism evidence="8 9">
    <name type="scientific">Flaviaesturariibacter amylovorans</name>
    <dbReference type="NCBI Taxonomy" id="1084520"/>
    <lineage>
        <taxon>Bacteria</taxon>
        <taxon>Pseudomonadati</taxon>
        <taxon>Bacteroidota</taxon>
        <taxon>Chitinophagia</taxon>
        <taxon>Chitinophagales</taxon>
        <taxon>Chitinophagaceae</taxon>
        <taxon>Flaviaestuariibacter</taxon>
    </lineage>
</organism>
<dbReference type="Gene3D" id="1.20.1740.10">
    <property type="entry name" value="Amino acid/polyamine transporter I"/>
    <property type="match status" value="1"/>
</dbReference>
<sequence length="440" mass="47484">MPQPAASAKLRPLQLAAVIFLTVSGGPYGLEPLLAQAGTSAALLLLLVTPILWDIPTILTVLELNSMMPVSGGYYKWVKTALGLRAGFYEGWWSWLYTFADLAIYPVLFVSYLAFFFPGIDAYKIPICLAIIWISAGINILGIVQVGRFSIVLSSAVLGAFGVLLGYTVWKYGSLTVPAQTLQGSSYTAIGLGLYTVMWNFIGWDNVTTYADEVRKPVRAYLLSIAIAFVAVIAIYAVALLIAMTAGMNGADLEKQGFPALGALVGGRWLGSVIAVGGLASMLGLYSAVLLSVSRIPKAMSDDGLLPARLHALHPKYGSPWLSVLCCSAVVSGMIFWDFGELLVIDITLYGAALLLEYVALIRFRIREPHRERPFRIPLGVPGLVVMAALPFVVYFVALSAAFMDEGGSLKPLLFALCTLASAEVVWQFIAWRRRAKGLG</sequence>
<evidence type="ECO:0000313" key="9">
    <source>
        <dbReference type="Proteomes" id="UP001501725"/>
    </source>
</evidence>
<feature type="transmembrane region" description="Helical" evidence="7">
    <location>
        <begin position="222"/>
        <end position="249"/>
    </location>
</feature>
<keyword evidence="6 7" id="KW-0472">Membrane</keyword>
<evidence type="ECO:0000256" key="2">
    <source>
        <dbReference type="ARBA" id="ARBA00022448"/>
    </source>
</evidence>
<evidence type="ECO:0000313" key="8">
    <source>
        <dbReference type="EMBL" id="GAA4338946.1"/>
    </source>
</evidence>
<evidence type="ECO:0000256" key="1">
    <source>
        <dbReference type="ARBA" id="ARBA00004651"/>
    </source>
</evidence>
<keyword evidence="2" id="KW-0813">Transport</keyword>
<dbReference type="RefSeq" id="WP_345257180.1">
    <property type="nucleotide sequence ID" value="NZ_BAABGY010000011.1"/>
</dbReference>
<feature type="transmembrane region" description="Helical" evidence="7">
    <location>
        <begin position="410"/>
        <end position="432"/>
    </location>
</feature>
<comment type="subcellular location">
    <subcellularLocation>
        <location evidence="1">Cell membrane</location>
        <topology evidence="1">Multi-pass membrane protein</topology>
    </subcellularLocation>
</comment>
<feature type="transmembrane region" description="Helical" evidence="7">
    <location>
        <begin position="151"/>
        <end position="170"/>
    </location>
</feature>
<feature type="transmembrane region" description="Helical" evidence="7">
    <location>
        <begin position="95"/>
        <end position="117"/>
    </location>
</feature>
<feature type="transmembrane region" description="Helical" evidence="7">
    <location>
        <begin position="182"/>
        <end position="202"/>
    </location>
</feature>
<comment type="caution">
    <text evidence="8">The sequence shown here is derived from an EMBL/GenBank/DDBJ whole genome shotgun (WGS) entry which is preliminary data.</text>
</comment>
<keyword evidence="4 7" id="KW-0812">Transmembrane</keyword>
<dbReference type="EMBL" id="BAABGY010000011">
    <property type="protein sequence ID" value="GAA4338946.1"/>
    <property type="molecule type" value="Genomic_DNA"/>
</dbReference>
<feature type="transmembrane region" description="Helical" evidence="7">
    <location>
        <begin position="41"/>
        <end position="62"/>
    </location>
</feature>
<evidence type="ECO:0000256" key="6">
    <source>
        <dbReference type="ARBA" id="ARBA00023136"/>
    </source>
</evidence>
<evidence type="ECO:0000256" key="4">
    <source>
        <dbReference type="ARBA" id="ARBA00022692"/>
    </source>
</evidence>
<dbReference type="PIRSF" id="PIRSF006060">
    <property type="entry name" value="AA_transporter"/>
    <property type="match status" value="1"/>
</dbReference>
<feature type="transmembrane region" description="Helical" evidence="7">
    <location>
        <begin position="383"/>
        <end position="404"/>
    </location>
</feature>
<dbReference type="InterPro" id="IPR002293">
    <property type="entry name" value="AA/rel_permease1"/>
</dbReference>
<gene>
    <name evidence="8" type="ORF">GCM10023184_35720</name>
</gene>
<keyword evidence="9" id="KW-1185">Reference proteome</keyword>
<dbReference type="InterPro" id="IPR044566">
    <property type="entry name" value="RMV1-like"/>
</dbReference>
<proteinExistence type="predicted"/>
<keyword evidence="5 7" id="KW-1133">Transmembrane helix</keyword>
<feature type="transmembrane region" description="Helical" evidence="7">
    <location>
        <begin position="269"/>
        <end position="291"/>
    </location>
</feature>
<evidence type="ECO:0000256" key="7">
    <source>
        <dbReference type="SAM" id="Phobius"/>
    </source>
</evidence>
<evidence type="ECO:0008006" key="10">
    <source>
        <dbReference type="Google" id="ProtNLM"/>
    </source>
</evidence>
<reference evidence="9" key="1">
    <citation type="journal article" date="2019" name="Int. J. Syst. Evol. Microbiol.">
        <title>The Global Catalogue of Microorganisms (GCM) 10K type strain sequencing project: providing services to taxonomists for standard genome sequencing and annotation.</title>
        <authorList>
            <consortium name="The Broad Institute Genomics Platform"/>
            <consortium name="The Broad Institute Genome Sequencing Center for Infectious Disease"/>
            <person name="Wu L."/>
            <person name="Ma J."/>
        </authorList>
    </citation>
    <scope>NUCLEOTIDE SEQUENCE [LARGE SCALE GENOMIC DNA]</scope>
    <source>
        <strain evidence="9">JCM 17919</strain>
    </source>
</reference>
<feature type="transmembrane region" description="Helical" evidence="7">
    <location>
        <begin position="343"/>
        <end position="362"/>
    </location>
</feature>
<keyword evidence="3" id="KW-1003">Cell membrane</keyword>
<dbReference type="Pfam" id="PF13520">
    <property type="entry name" value="AA_permease_2"/>
    <property type="match status" value="1"/>
</dbReference>
<dbReference type="PANTHER" id="PTHR45826">
    <property type="entry name" value="POLYAMINE TRANSPORTER PUT1"/>
    <property type="match status" value="1"/>
</dbReference>
<feature type="transmembrane region" description="Helical" evidence="7">
    <location>
        <begin position="319"/>
        <end position="337"/>
    </location>
</feature>
<accession>A0ABP8HGB2</accession>
<dbReference type="PANTHER" id="PTHR45826:SF2">
    <property type="entry name" value="AMINO ACID TRANSPORTER"/>
    <property type="match status" value="1"/>
</dbReference>